<dbReference type="Gene3D" id="3.20.20.80">
    <property type="entry name" value="Glycosidases"/>
    <property type="match status" value="1"/>
</dbReference>
<reference evidence="1" key="1">
    <citation type="submission" date="2017-08" db="EMBL/GenBank/DDBJ databases">
        <authorList>
            <person name="Imhoff J.F."/>
            <person name="Rahn T."/>
            <person name="Kuenzel S."/>
            <person name="Neulinger S.C."/>
        </authorList>
    </citation>
    <scope>NUCLEOTIDE SEQUENCE</scope>
    <source>
        <strain evidence="1">IM 151</strain>
    </source>
</reference>
<dbReference type="Gene3D" id="3.40.50.2000">
    <property type="entry name" value="Glycogen Phosphorylase B"/>
    <property type="match status" value="1"/>
</dbReference>
<keyword evidence="2" id="KW-1185">Reference proteome</keyword>
<protein>
    <submittedName>
        <fullName evidence="1">Uncharacterized protein</fullName>
    </submittedName>
</protein>
<dbReference type="EMBL" id="NRRU01000002">
    <property type="protein sequence ID" value="MBK1711366.1"/>
    <property type="molecule type" value="Genomic_DNA"/>
</dbReference>
<evidence type="ECO:0000313" key="1">
    <source>
        <dbReference type="EMBL" id="MBK1711366.1"/>
    </source>
</evidence>
<reference evidence="1" key="2">
    <citation type="journal article" date="2020" name="Microorganisms">
        <title>Osmotic Adaptation and Compatible Solute Biosynthesis of Phototrophic Bacteria as Revealed from Genome Analyses.</title>
        <authorList>
            <person name="Imhoff J.F."/>
            <person name="Rahn T."/>
            <person name="Kunzel S."/>
            <person name="Keller A."/>
            <person name="Neulinger S.C."/>
        </authorList>
    </citation>
    <scope>NUCLEOTIDE SEQUENCE</scope>
    <source>
        <strain evidence="1">IM 151</strain>
    </source>
</reference>
<name>A0ABS1DN31_RUBGE</name>
<dbReference type="Proteomes" id="UP001041814">
    <property type="component" value="Unassembled WGS sequence"/>
</dbReference>
<gene>
    <name evidence="1" type="ORF">CKO43_01060</name>
</gene>
<proteinExistence type="predicted"/>
<dbReference type="RefSeq" id="WP_200377588.1">
    <property type="nucleotide sequence ID" value="NZ_NRRU01000002.1"/>
</dbReference>
<evidence type="ECO:0000313" key="2">
    <source>
        <dbReference type="Proteomes" id="UP001041814"/>
    </source>
</evidence>
<sequence length="733" mass="78515">MTPAADEAALAGFWGGGFEGADHVNARGDRLDLAAWQGHVDCLEGDHLRARAAGLTWVRESIGWRLAETAPGRWDLTRAGRIARSADSAGLQVAWTLWHYGIPPDLCLHDDRLIPRFAAFAAEVARTVGRASLQPPLFTPVNEIGFLAWAASQRGLLHAPDDGPDTADEGSRISGYAVKRRLVRAALAAMAAMREAEPRCRFLHVEPIVHVVAPSGQPELAPLAEQIRSWQWQTCDLLSGRAEPELGGHEGALDLIGLNHYHASQWEALTEQRLAWHLHDARRMPLSRLLAEAWQRYRRPLVLAETGHVGAGRAAWLDEVADEVRRARAAGVPVQGLCLYPLLDRPDWHEPAVWHRSGLWHVPPGRPRRRVLEPVYAAALAAWQQALPEPPAPAAPLLLVFAPEPWEPLPQRTREIATRLAGRWRVVVVEPTQPGDEPRLDRISRGPALLSLVPQLPPGLGAAQEQQALEALLQQAWQHEGWPQPLAWLARPGVLALARALEPAAIVVDAGCAGADADALAAADWVVRDRPGPAATDFVLPDGVDPAAGARVSDGGWDGYEAGHLLAGIPAPRVLCGAIPDAAALALVCELAARRPNWSFVLAAGAGPGAMPPAPNLHPIGFAPARLLPELAARSACLLLPTPVDARAPGVEAWSALATGLAVVALGDPAPGVLPGLLLAADVAGLACAGDAALAEPLAARLERQARLQPLLEQRSWAPALDRLQQHLRALLR</sequence>
<dbReference type="SUPFAM" id="SSF51445">
    <property type="entry name" value="(Trans)glycosidases"/>
    <property type="match status" value="1"/>
</dbReference>
<organism evidence="1 2">
    <name type="scientific">Rubrivivax gelatinosus</name>
    <name type="common">Rhodocyclus gelatinosus</name>
    <name type="synonym">Rhodopseudomonas gelatinosa</name>
    <dbReference type="NCBI Taxonomy" id="28068"/>
    <lineage>
        <taxon>Bacteria</taxon>
        <taxon>Pseudomonadati</taxon>
        <taxon>Pseudomonadota</taxon>
        <taxon>Betaproteobacteria</taxon>
        <taxon>Burkholderiales</taxon>
        <taxon>Sphaerotilaceae</taxon>
        <taxon>Rubrivivax</taxon>
    </lineage>
</organism>
<dbReference type="InterPro" id="IPR017853">
    <property type="entry name" value="GH"/>
</dbReference>
<comment type="caution">
    <text evidence="1">The sequence shown here is derived from an EMBL/GenBank/DDBJ whole genome shotgun (WGS) entry which is preliminary data.</text>
</comment>
<accession>A0ABS1DN31</accession>